<evidence type="ECO:0000256" key="7">
    <source>
        <dbReference type="SAM" id="Coils"/>
    </source>
</evidence>
<keyword evidence="7" id="KW-0175">Coiled coil</keyword>
<dbReference type="EMBL" id="CP018889">
    <property type="protein sequence ID" value="AUI70340.1"/>
    <property type="molecule type" value="Genomic_DNA"/>
</dbReference>
<evidence type="ECO:0000259" key="10">
    <source>
        <dbReference type="Pfam" id="PF21082"/>
    </source>
</evidence>
<feature type="transmembrane region" description="Helical" evidence="8">
    <location>
        <begin position="428"/>
        <end position="449"/>
    </location>
</feature>
<evidence type="ECO:0000256" key="6">
    <source>
        <dbReference type="ARBA" id="ARBA00023136"/>
    </source>
</evidence>
<dbReference type="GO" id="GO:0008381">
    <property type="term" value="F:mechanosensitive monoatomic ion channel activity"/>
    <property type="evidence" value="ECO:0007669"/>
    <property type="project" value="UniProtKB-ARBA"/>
</dbReference>
<dbReference type="Proteomes" id="UP000234271">
    <property type="component" value="Chromosome"/>
</dbReference>
<feature type="transmembrane region" description="Helical" evidence="8">
    <location>
        <begin position="696"/>
        <end position="715"/>
    </location>
</feature>
<evidence type="ECO:0000256" key="4">
    <source>
        <dbReference type="ARBA" id="ARBA00022692"/>
    </source>
</evidence>
<keyword evidence="13" id="KW-1185">Reference proteome</keyword>
<feature type="domain" description="Mechanosensitive ion channel MscS" evidence="9">
    <location>
        <begin position="827"/>
        <end position="895"/>
    </location>
</feature>
<proteinExistence type="inferred from homology"/>
<dbReference type="Gene3D" id="1.10.287.1260">
    <property type="match status" value="1"/>
</dbReference>
<dbReference type="STRING" id="288004.AL038_06665"/>
<dbReference type="InterPro" id="IPR023408">
    <property type="entry name" value="MscS_beta-dom_sf"/>
</dbReference>
<dbReference type="Gene3D" id="2.30.30.60">
    <property type="match status" value="1"/>
</dbReference>
<evidence type="ECO:0000256" key="5">
    <source>
        <dbReference type="ARBA" id="ARBA00022989"/>
    </source>
</evidence>
<dbReference type="InterPro" id="IPR011066">
    <property type="entry name" value="MscS_channel_C_sf"/>
</dbReference>
<dbReference type="InterPro" id="IPR010920">
    <property type="entry name" value="LSM_dom_sf"/>
</dbReference>
<feature type="transmembrane region" description="Helical" evidence="8">
    <location>
        <begin position="783"/>
        <end position="804"/>
    </location>
</feature>
<comment type="similarity">
    <text evidence="2">Belongs to the MscS (TC 1.A.23) family.</text>
</comment>
<dbReference type="InterPro" id="IPR049142">
    <property type="entry name" value="MS_channel_1st"/>
</dbReference>
<gene>
    <name evidence="12" type="ORF">BLE401_17640</name>
</gene>
<feature type="transmembrane region" description="Helical" evidence="8">
    <location>
        <begin position="735"/>
        <end position="762"/>
    </location>
</feature>
<evidence type="ECO:0000256" key="1">
    <source>
        <dbReference type="ARBA" id="ARBA00004651"/>
    </source>
</evidence>
<keyword evidence="5 8" id="KW-1133">Transmembrane helix</keyword>
<dbReference type="SUPFAM" id="SSF82689">
    <property type="entry name" value="Mechanosensitive channel protein MscS (YggB), C-terminal domain"/>
    <property type="match status" value="1"/>
</dbReference>
<feature type="coiled-coil region" evidence="7">
    <location>
        <begin position="106"/>
        <end position="133"/>
    </location>
</feature>
<feature type="transmembrane region" description="Helical" evidence="8">
    <location>
        <begin position="503"/>
        <end position="526"/>
    </location>
</feature>
<comment type="subcellular location">
    <subcellularLocation>
        <location evidence="1">Cell membrane</location>
        <topology evidence="1">Multi-pass membrane protein</topology>
    </subcellularLocation>
</comment>
<dbReference type="GO" id="GO:0005886">
    <property type="term" value="C:plasma membrane"/>
    <property type="evidence" value="ECO:0007669"/>
    <property type="project" value="UniProtKB-SubCell"/>
</dbReference>
<organism evidence="12 13">
    <name type="scientific">Beggiatoa leptomitoformis</name>
    <dbReference type="NCBI Taxonomy" id="288004"/>
    <lineage>
        <taxon>Bacteria</taxon>
        <taxon>Pseudomonadati</taxon>
        <taxon>Pseudomonadota</taxon>
        <taxon>Gammaproteobacteria</taxon>
        <taxon>Thiotrichales</taxon>
        <taxon>Thiotrichaceae</taxon>
        <taxon>Beggiatoa</taxon>
    </lineage>
</organism>
<dbReference type="Pfam" id="PF21082">
    <property type="entry name" value="MS_channel_3rd"/>
    <property type="match status" value="1"/>
</dbReference>
<dbReference type="Gene3D" id="3.30.70.100">
    <property type="match status" value="1"/>
</dbReference>
<evidence type="ECO:0000256" key="3">
    <source>
        <dbReference type="ARBA" id="ARBA00022475"/>
    </source>
</evidence>
<dbReference type="RefSeq" id="WP_062150802.1">
    <property type="nucleotide sequence ID" value="NZ_CP012373.2"/>
</dbReference>
<evidence type="ECO:0000259" key="11">
    <source>
        <dbReference type="Pfam" id="PF21088"/>
    </source>
</evidence>
<evidence type="ECO:0000259" key="9">
    <source>
        <dbReference type="Pfam" id="PF00924"/>
    </source>
</evidence>
<dbReference type="SUPFAM" id="SSF82861">
    <property type="entry name" value="Mechanosensitive channel protein MscS (YggB), transmembrane region"/>
    <property type="match status" value="1"/>
</dbReference>
<name>A0A2N9YIL8_9GAMM</name>
<dbReference type="KEGG" id="blep:AL038_06665"/>
<feature type="transmembrane region" description="Helical" evidence="8">
    <location>
        <begin position="480"/>
        <end position="497"/>
    </location>
</feature>
<keyword evidence="6 8" id="KW-0472">Membrane</keyword>
<dbReference type="InterPro" id="IPR006685">
    <property type="entry name" value="MscS_channel_2nd"/>
</dbReference>
<evidence type="ECO:0000313" key="13">
    <source>
        <dbReference type="Proteomes" id="UP000234271"/>
    </source>
</evidence>
<feature type="transmembrane region" description="Helical" evidence="8">
    <location>
        <begin position="612"/>
        <end position="633"/>
    </location>
</feature>
<feature type="transmembrane region" description="Helical" evidence="8">
    <location>
        <begin position="810"/>
        <end position="840"/>
    </location>
</feature>
<dbReference type="PANTHER" id="PTHR30347">
    <property type="entry name" value="POTASSIUM CHANNEL RELATED"/>
    <property type="match status" value="1"/>
</dbReference>
<dbReference type="AlphaFoldDB" id="A0A2N9YIL8"/>
<evidence type="ECO:0000313" key="12">
    <source>
        <dbReference type="EMBL" id="AUI70340.1"/>
    </source>
</evidence>
<feature type="domain" description="Mechanosensitive ion channel MscS C-terminal" evidence="10">
    <location>
        <begin position="902"/>
        <end position="985"/>
    </location>
</feature>
<dbReference type="InterPro" id="IPR049278">
    <property type="entry name" value="MS_channel_C"/>
</dbReference>
<dbReference type="Pfam" id="PF00924">
    <property type="entry name" value="MS_channel_2nd"/>
    <property type="match status" value="1"/>
</dbReference>
<evidence type="ECO:0000256" key="8">
    <source>
        <dbReference type="SAM" id="Phobius"/>
    </source>
</evidence>
<feature type="transmembrane region" description="Helical" evidence="8">
    <location>
        <begin position="546"/>
        <end position="564"/>
    </location>
</feature>
<keyword evidence="3" id="KW-1003">Cell membrane</keyword>
<evidence type="ECO:0000256" key="2">
    <source>
        <dbReference type="ARBA" id="ARBA00008017"/>
    </source>
</evidence>
<dbReference type="SUPFAM" id="SSF50182">
    <property type="entry name" value="Sm-like ribonucleoproteins"/>
    <property type="match status" value="1"/>
</dbReference>
<feature type="domain" description="Mechanosensitive ion channel transmembrane helices 2/3" evidence="11">
    <location>
        <begin position="789"/>
        <end position="826"/>
    </location>
</feature>
<feature type="transmembrane region" description="Helical" evidence="8">
    <location>
        <begin position="570"/>
        <end position="592"/>
    </location>
</feature>
<feature type="transmembrane region" description="Helical" evidence="8">
    <location>
        <begin position="639"/>
        <end position="660"/>
    </location>
</feature>
<dbReference type="InterPro" id="IPR052702">
    <property type="entry name" value="MscS-like_channel"/>
</dbReference>
<sequence>MLFFKNIFLILSLWIICTLGFAESPPPASTLPPHSIEQLLEERKRAVQLEQEALQVTTQQFNEQESLWATVKVTIETTVITEKYLQEADLAQQEAKLAWEKRNIAIQNLSDTLKKKELEQQTQQTKLDSLNQQVVDTELRVIKNQQISELTDDIQLQAQIIDLIKQQLDIAQKHLEVAEQFSKLMTQRFSVLMDVYNQQSRQQLSVQIEQQQQYYVTKSEELQKQLDTLQDEGKSWQRELLNGQLQDVDEQTQKVARTLRLEQIAVLLNHWSELNQQKSLNINDLSDIETVYTELSNMQTLLKNKHLVIQQQQALLQKRGEALAGKDQQLYQQTLSTLQTIETRLQSEIMALPPLLTQIKQVYEHSETLYKQIVKETLLKRRIIPSTMTGWEKLGNDFADVPIIFWKQLKLTLLNFKHTAESIPENRWSMISIGILAWLLFFIGLRRYLTHLFQQLESMAEHSFAIDTFLTLLRLLNKNAYSIAFSGLFTLFIWIAQPNLTSTLFAFILIFPWLVVKIPLNLAWLLLAEKEVIPPENQRLYRNLRWVIMVTGLFVVITALAHLIDIDSGITAWIDTLFMLFLSLTVIPIMMIRRQTLHFLEEKAALKNHWLFVIRFISLLIPLTIITVSLLGLVGYINLGWYVAASLSVLGLVLTGWLILQGGLEDIIYLWKNYALKYSQNGLLWTQDIIPLFHRLLGIALAISTVTSFFWLNGWLNDVAMEDGIQRLANYTLNIFGITFTLKNLLLAGVTLWFVFWFGGWIRRVTYRWIYVNIIDLGVRNSLSVFTQYVVLIVGLLLGLQVMGIDLTTFAVFAGALGVGVGLGLQNIANNFFSGILLLIERPLRTGDIVNIGDNYEGTVTKLGIRSITIKTWNKQDVIVPNSQLISSAFINWTHSDHLLRITLYIGVSYDDNPHQAKEIILSTLSNIPNILADPAPIVTLWEFSDYFVNFRIDYHINLQTGSSFTTRDLLLFALWDNFKAAGITFPYPQQDIHVKELT</sequence>
<dbReference type="Pfam" id="PF21088">
    <property type="entry name" value="MS_channel_1st"/>
    <property type="match status" value="1"/>
</dbReference>
<reference evidence="13" key="1">
    <citation type="submission" date="2016-12" db="EMBL/GenBank/DDBJ databases">
        <title>Complete Genome Sequence of Beggiatoa leptomitiformis D-401.</title>
        <authorList>
            <person name="Fomenkov A."/>
            <person name="Vincze T."/>
            <person name="Grabovich M."/>
            <person name="Anton B.P."/>
            <person name="Dubinina G."/>
            <person name="Orlova M."/>
            <person name="Belousova E."/>
            <person name="Roberts R.J."/>
        </authorList>
    </citation>
    <scope>NUCLEOTIDE SEQUENCE [LARGE SCALE GENOMIC DNA]</scope>
    <source>
        <strain evidence="13">D-401</strain>
    </source>
</reference>
<keyword evidence="4 8" id="KW-0812">Transmembrane</keyword>
<dbReference type="InterPro" id="IPR011014">
    <property type="entry name" value="MscS_channel_TM-2"/>
</dbReference>
<dbReference type="OrthoDB" id="9799209at2"/>
<accession>A0A2N9YIL8</accession>
<dbReference type="PANTHER" id="PTHR30347:SF1">
    <property type="entry name" value="MECHANOSENSITIVE CHANNEL MSCK"/>
    <property type="match status" value="1"/>
</dbReference>
<protein>
    <submittedName>
        <fullName evidence="12">Mechanosensitive ion channel</fullName>
    </submittedName>
</protein>